<name>A0A2V3A556_9BACI</name>
<organism evidence="1 2">
    <name type="scientific">Cytobacillus oceanisediminis</name>
    <dbReference type="NCBI Taxonomy" id="665099"/>
    <lineage>
        <taxon>Bacteria</taxon>
        <taxon>Bacillati</taxon>
        <taxon>Bacillota</taxon>
        <taxon>Bacilli</taxon>
        <taxon>Bacillales</taxon>
        <taxon>Bacillaceae</taxon>
        <taxon>Cytobacillus</taxon>
    </lineage>
</organism>
<comment type="caution">
    <text evidence="1">The sequence shown here is derived from an EMBL/GenBank/DDBJ whole genome shotgun (WGS) entry which is preliminary data.</text>
</comment>
<dbReference type="InterPro" id="IPR016024">
    <property type="entry name" value="ARM-type_fold"/>
</dbReference>
<reference evidence="1 2" key="1">
    <citation type="submission" date="2018-05" db="EMBL/GenBank/DDBJ databases">
        <title>Freshwater and sediment microbial communities from various areas in North America, analyzing microbe dynamics in response to fracking.</title>
        <authorList>
            <person name="Lamendella R."/>
        </authorList>
    </citation>
    <scope>NUCLEOTIDE SEQUENCE [LARGE SCALE GENOMIC DNA]</scope>
    <source>
        <strain evidence="1 2">15_TX</strain>
    </source>
</reference>
<dbReference type="SUPFAM" id="SSF48371">
    <property type="entry name" value="ARM repeat"/>
    <property type="match status" value="1"/>
</dbReference>
<protein>
    <recommendedName>
        <fullName evidence="3">HEAT repeat protein</fullName>
    </recommendedName>
</protein>
<proteinExistence type="predicted"/>
<gene>
    <name evidence="1" type="ORF">DFO73_101278</name>
</gene>
<dbReference type="RefSeq" id="WP_110062992.1">
    <property type="nucleotide sequence ID" value="NZ_QGTW01000001.1"/>
</dbReference>
<dbReference type="AlphaFoldDB" id="A0A2V3A556"/>
<evidence type="ECO:0000313" key="2">
    <source>
        <dbReference type="Proteomes" id="UP000247150"/>
    </source>
</evidence>
<sequence>MEEKIEAYFNDLQSEDKNAQYEAYNQIIKAAMEKADWAYEVWEGLKGDLTHKDNHARSRAAQFLSYLAISDPEKRMLKDFPEVWEVTKDKKFVTARHTLQAIWRIALAGPEQKEMVLQQLSDRYKNCRDEKNYTLIRFDIIQGLRNLYDVTKEEDVKQLALELMEREEDEKYKKKYAGVWKKS</sequence>
<dbReference type="InterPro" id="IPR011989">
    <property type="entry name" value="ARM-like"/>
</dbReference>
<evidence type="ECO:0000313" key="1">
    <source>
        <dbReference type="EMBL" id="PWW32019.1"/>
    </source>
</evidence>
<dbReference type="Gene3D" id="1.25.10.10">
    <property type="entry name" value="Leucine-rich Repeat Variant"/>
    <property type="match status" value="1"/>
</dbReference>
<dbReference type="Proteomes" id="UP000247150">
    <property type="component" value="Unassembled WGS sequence"/>
</dbReference>
<evidence type="ECO:0008006" key="3">
    <source>
        <dbReference type="Google" id="ProtNLM"/>
    </source>
</evidence>
<accession>A0A2V3A556</accession>
<dbReference type="EMBL" id="QGTW01000001">
    <property type="protein sequence ID" value="PWW32019.1"/>
    <property type="molecule type" value="Genomic_DNA"/>
</dbReference>
<dbReference type="OrthoDB" id="5510862at2"/>